<dbReference type="InterPro" id="IPR041698">
    <property type="entry name" value="Methyltransf_25"/>
</dbReference>
<dbReference type="CDD" id="cd02440">
    <property type="entry name" value="AdoMet_MTases"/>
    <property type="match status" value="1"/>
</dbReference>
<proteinExistence type="predicted"/>
<dbReference type="AlphaFoldDB" id="A0A077M1V1"/>
<dbReference type="Pfam" id="PF13649">
    <property type="entry name" value="Methyltransf_25"/>
    <property type="match status" value="1"/>
</dbReference>
<feature type="domain" description="Methyltransferase" evidence="1">
    <location>
        <begin position="38"/>
        <end position="127"/>
    </location>
</feature>
<evidence type="ECO:0000313" key="2">
    <source>
        <dbReference type="EMBL" id="CCH80308.1"/>
    </source>
</evidence>
<organism evidence="2 3">
    <name type="scientific">Nostocoides japonicum T1-X7</name>
    <dbReference type="NCBI Taxonomy" id="1194083"/>
    <lineage>
        <taxon>Bacteria</taxon>
        <taxon>Bacillati</taxon>
        <taxon>Actinomycetota</taxon>
        <taxon>Actinomycetes</taxon>
        <taxon>Micrococcales</taxon>
        <taxon>Intrasporangiaceae</taxon>
        <taxon>Nostocoides</taxon>
    </lineage>
</organism>
<keyword evidence="3" id="KW-1185">Reference proteome</keyword>
<protein>
    <submittedName>
        <fullName evidence="2">LmbE family protein</fullName>
    </submittedName>
</protein>
<evidence type="ECO:0000259" key="1">
    <source>
        <dbReference type="Pfam" id="PF13649"/>
    </source>
</evidence>
<dbReference type="Gene3D" id="3.40.50.150">
    <property type="entry name" value="Vaccinia Virus protein VP39"/>
    <property type="match status" value="1"/>
</dbReference>
<reference evidence="2 3" key="1">
    <citation type="journal article" date="2013" name="ISME J.">
        <title>A metabolic model for members of the genus Tetrasphaera involved in enhanced biological phosphorus removal.</title>
        <authorList>
            <person name="Kristiansen R."/>
            <person name="Nguyen H.T.T."/>
            <person name="Saunders A.M."/>
            <person name="Nielsen J.L."/>
            <person name="Wimmer R."/>
            <person name="Le V.Q."/>
            <person name="McIlroy S.J."/>
            <person name="Petrovski S."/>
            <person name="Seviour R.J."/>
            <person name="Calteau A."/>
            <person name="Nielsen K.L."/>
            <person name="Nielsen P.H."/>
        </authorList>
    </citation>
    <scope>NUCLEOTIDE SEQUENCE [LARGE SCALE GENOMIC DNA]</scope>
    <source>
        <strain evidence="2 3">T1-X7</strain>
    </source>
</reference>
<dbReference type="Proteomes" id="UP000035721">
    <property type="component" value="Unassembled WGS sequence"/>
</dbReference>
<accession>A0A077M1V1</accession>
<evidence type="ECO:0000313" key="3">
    <source>
        <dbReference type="Proteomes" id="UP000035721"/>
    </source>
</evidence>
<dbReference type="EMBL" id="CAJB01000421">
    <property type="protein sequence ID" value="CCH80308.1"/>
    <property type="molecule type" value="Genomic_DNA"/>
</dbReference>
<name>A0A077M1V1_9MICO</name>
<gene>
    <name evidence="2" type="ORF">BN12_860007</name>
</gene>
<dbReference type="STRING" id="1194083.BN12_860007"/>
<sequence>MTDLRKRTLHLPDGEADKRRTTLGLLPTGRRYRRAFEPGCSLGLMTRLLAERCDEVVAWDVSETAVSRARERCRDLTGVEVCRGAVPASWPDGRFDLVVLSEIGYFLQEEELARTLRLTVDALVEDGIVLLCHWRHPVDGWALDGEDVNAVFASSPSLRVEGTHEADDFVAIMLSRPGAGAP</sequence>
<comment type="caution">
    <text evidence="2">The sequence shown here is derived from an EMBL/GenBank/DDBJ whole genome shotgun (WGS) entry which is preliminary data.</text>
</comment>
<dbReference type="InterPro" id="IPR029063">
    <property type="entry name" value="SAM-dependent_MTases_sf"/>
</dbReference>
<dbReference type="SUPFAM" id="SSF53335">
    <property type="entry name" value="S-adenosyl-L-methionine-dependent methyltransferases"/>
    <property type="match status" value="1"/>
</dbReference>